<sequence length="81" mass="8419">MRKRVAAELGGAGRAECPQCGATWIAGVDRRSNAGLLLAAVCHAGVAGAKGLVRRTVTVTASRTRPEGIFDRFPVISGRSL</sequence>
<evidence type="ECO:0000313" key="2">
    <source>
        <dbReference type="Proteomes" id="UP001501455"/>
    </source>
</evidence>
<dbReference type="Proteomes" id="UP001501455">
    <property type="component" value="Unassembled WGS sequence"/>
</dbReference>
<name>A0ABP6U8X6_9ACTN</name>
<evidence type="ECO:0008006" key="3">
    <source>
        <dbReference type="Google" id="ProtNLM"/>
    </source>
</evidence>
<keyword evidence="2" id="KW-1185">Reference proteome</keyword>
<protein>
    <recommendedName>
        <fullName evidence="3">Transposase</fullName>
    </recommendedName>
</protein>
<evidence type="ECO:0000313" key="1">
    <source>
        <dbReference type="EMBL" id="GAA3502706.1"/>
    </source>
</evidence>
<organism evidence="1 2">
    <name type="scientific">Streptomyces prasinosporus</name>
    <dbReference type="NCBI Taxonomy" id="68256"/>
    <lineage>
        <taxon>Bacteria</taxon>
        <taxon>Bacillati</taxon>
        <taxon>Actinomycetota</taxon>
        <taxon>Actinomycetes</taxon>
        <taxon>Kitasatosporales</taxon>
        <taxon>Streptomycetaceae</taxon>
        <taxon>Streptomyces</taxon>
        <taxon>Streptomyces albogriseolus group</taxon>
    </lineage>
</organism>
<accession>A0ABP6U8X6</accession>
<reference evidence="2" key="1">
    <citation type="journal article" date="2019" name="Int. J. Syst. Evol. Microbiol.">
        <title>The Global Catalogue of Microorganisms (GCM) 10K type strain sequencing project: providing services to taxonomists for standard genome sequencing and annotation.</title>
        <authorList>
            <consortium name="The Broad Institute Genomics Platform"/>
            <consortium name="The Broad Institute Genome Sequencing Center for Infectious Disease"/>
            <person name="Wu L."/>
            <person name="Ma J."/>
        </authorList>
    </citation>
    <scope>NUCLEOTIDE SEQUENCE [LARGE SCALE GENOMIC DNA]</scope>
    <source>
        <strain evidence="2">JCM 4816</strain>
    </source>
</reference>
<comment type="caution">
    <text evidence="1">The sequence shown here is derived from an EMBL/GenBank/DDBJ whole genome shotgun (WGS) entry which is preliminary data.</text>
</comment>
<dbReference type="EMBL" id="BAAAXF010000070">
    <property type="protein sequence ID" value="GAA3502706.1"/>
    <property type="molecule type" value="Genomic_DNA"/>
</dbReference>
<proteinExistence type="predicted"/>
<gene>
    <name evidence="1" type="ORF">GCM10019016_098150</name>
</gene>